<feature type="domain" description="CusB-like beta-barrel" evidence="4">
    <location>
        <begin position="232"/>
        <end position="303"/>
    </location>
</feature>
<dbReference type="NCBIfam" id="TIGR01730">
    <property type="entry name" value="RND_mfp"/>
    <property type="match status" value="1"/>
</dbReference>
<feature type="domain" description="Multidrug resistance protein MdtA-like alpha-helical hairpin" evidence="2">
    <location>
        <begin position="119"/>
        <end position="180"/>
    </location>
</feature>
<comment type="similarity">
    <text evidence="1">Belongs to the membrane fusion protein (MFP) (TC 8.A.1) family.</text>
</comment>
<dbReference type="Gene3D" id="2.40.420.20">
    <property type="match status" value="1"/>
</dbReference>
<dbReference type="EMBL" id="FOFS01000010">
    <property type="protein sequence ID" value="SEQ77869.1"/>
    <property type="molecule type" value="Genomic_DNA"/>
</dbReference>
<evidence type="ECO:0000313" key="6">
    <source>
        <dbReference type="Proteomes" id="UP000199233"/>
    </source>
</evidence>
<accession>A0A1H9ITL5</accession>
<evidence type="ECO:0000313" key="5">
    <source>
        <dbReference type="EMBL" id="SEQ77869.1"/>
    </source>
</evidence>
<dbReference type="InterPro" id="IPR058624">
    <property type="entry name" value="MdtA-like_HH"/>
</dbReference>
<protein>
    <submittedName>
        <fullName evidence="5">RND family efflux transporter, MFP subunit</fullName>
    </submittedName>
</protein>
<dbReference type="Gene3D" id="2.40.30.170">
    <property type="match status" value="1"/>
</dbReference>
<dbReference type="Gene3D" id="2.40.50.100">
    <property type="match status" value="1"/>
</dbReference>
<reference evidence="5 6" key="1">
    <citation type="submission" date="2016-10" db="EMBL/GenBank/DDBJ databases">
        <authorList>
            <person name="de Groot N.N."/>
        </authorList>
    </citation>
    <scope>NUCLEOTIDE SEQUENCE [LARGE SCALE GENOMIC DNA]</scope>
    <source>
        <strain evidence="5 6">DSM 25927</strain>
    </source>
</reference>
<dbReference type="PANTHER" id="PTHR30469">
    <property type="entry name" value="MULTIDRUG RESISTANCE PROTEIN MDTA"/>
    <property type="match status" value="1"/>
</dbReference>
<dbReference type="InterPro" id="IPR058792">
    <property type="entry name" value="Beta-barrel_RND_2"/>
</dbReference>
<dbReference type="Pfam" id="PF25917">
    <property type="entry name" value="BSH_RND"/>
    <property type="match status" value="1"/>
</dbReference>
<dbReference type="Proteomes" id="UP000199233">
    <property type="component" value="Unassembled WGS sequence"/>
</dbReference>
<organism evidence="5 6">
    <name type="scientific">Solimonas aquatica</name>
    <dbReference type="NCBI Taxonomy" id="489703"/>
    <lineage>
        <taxon>Bacteria</taxon>
        <taxon>Pseudomonadati</taxon>
        <taxon>Pseudomonadota</taxon>
        <taxon>Gammaproteobacteria</taxon>
        <taxon>Nevskiales</taxon>
        <taxon>Nevskiaceae</taxon>
        <taxon>Solimonas</taxon>
    </lineage>
</organism>
<dbReference type="RefSeq" id="WP_218140194.1">
    <property type="nucleotide sequence ID" value="NZ_FOFS01000010.1"/>
</dbReference>
<evidence type="ECO:0000256" key="1">
    <source>
        <dbReference type="ARBA" id="ARBA00009477"/>
    </source>
</evidence>
<evidence type="ECO:0000259" key="3">
    <source>
        <dbReference type="Pfam" id="PF25917"/>
    </source>
</evidence>
<dbReference type="InterPro" id="IPR006143">
    <property type="entry name" value="RND_pump_MFP"/>
</dbReference>
<dbReference type="STRING" id="489703.SAMN04488038_110171"/>
<dbReference type="GO" id="GO:0015562">
    <property type="term" value="F:efflux transmembrane transporter activity"/>
    <property type="evidence" value="ECO:0007669"/>
    <property type="project" value="TreeGrafter"/>
</dbReference>
<proteinExistence type="inferred from homology"/>
<keyword evidence="6" id="KW-1185">Reference proteome</keyword>
<dbReference type="PANTHER" id="PTHR30469:SF37">
    <property type="entry name" value="RAGD PROTEIN"/>
    <property type="match status" value="1"/>
</dbReference>
<dbReference type="SUPFAM" id="SSF111369">
    <property type="entry name" value="HlyD-like secretion proteins"/>
    <property type="match status" value="1"/>
</dbReference>
<dbReference type="GO" id="GO:1990281">
    <property type="term" value="C:efflux pump complex"/>
    <property type="evidence" value="ECO:0007669"/>
    <property type="project" value="TreeGrafter"/>
</dbReference>
<dbReference type="Gene3D" id="1.10.287.470">
    <property type="entry name" value="Helix hairpin bin"/>
    <property type="match status" value="1"/>
</dbReference>
<evidence type="ECO:0000259" key="2">
    <source>
        <dbReference type="Pfam" id="PF25876"/>
    </source>
</evidence>
<name>A0A1H9ITL5_9GAMM</name>
<dbReference type="AlphaFoldDB" id="A0A1H9ITL5"/>
<gene>
    <name evidence="5" type="ORF">SAMN04488038_110171</name>
</gene>
<dbReference type="Pfam" id="PF25954">
    <property type="entry name" value="Beta-barrel_RND_2"/>
    <property type="match status" value="1"/>
</dbReference>
<dbReference type="Pfam" id="PF25876">
    <property type="entry name" value="HH_MFP_RND"/>
    <property type="match status" value="1"/>
</dbReference>
<sequence length="388" mass="42133">MSQMQNPEEPRVWKRHGGKLLLLVLAILVVWGVSERVLTRAALARSTEEAALPDVVLVHASRGQGGEDVVLPAELRAYNEASIYARTSGYLRAWHTDIGTAVKKGQLLAEIDTPEIDQQLAQAQADLASAQANEELARSTSERWQQLLQADSVSHQEAEQKAGDAAAKRAALASAKANLARLRDLESFKRVLAPFDGVVVARNTDIGALINAGQNSGAELFRIADTHALRVYVQLPQPYAALAQPGVPAQLRFSERPGQSFEARLVRSAGAFDPQTRSLQAELELDNSRYHLLPGAYGEAHFKLPEGRTGSLRLPANTVLFRSEGLQVAVVDAQQRVHLRSIHQGRDFGGEIEVLDGIRESDQVVLNPPDSLRDGARVRPVATAKAAS</sequence>
<dbReference type="InterPro" id="IPR058625">
    <property type="entry name" value="MdtA-like_BSH"/>
</dbReference>
<evidence type="ECO:0000259" key="4">
    <source>
        <dbReference type="Pfam" id="PF25954"/>
    </source>
</evidence>
<feature type="domain" description="Multidrug resistance protein MdtA-like barrel-sandwich hybrid" evidence="3">
    <location>
        <begin position="79"/>
        <end position="216"/>
    </location>
</feature>